<dbReference type="Pfam" id="PF03992">
    <property type="entry name" value="ABM"/>
    <property type="match status" value="1"/>
</dbReference>
<reference evidence="2" key="1">
    <citation type="journal article" date="2014" name="Int. J. Syst. Evol. Microbiol.">
        <title>Complete genome sequence of Corynebacterium casei LMG S-19264T (=DSM 44701T), isolated from a smear-ripened cheese.</title>
        <authorList>
            <consortium name="US DOE Joint Genome Institute (JGI-PGF)"/>
            <person name="Walter F."/>
            <person name="Albersmeier A."/>
            <person name="Kalinowski J."/>
            <person name="Ruckert C."/>
        </authorList>
    </citation>
    <scope>NUCLEOTIDE SEQUENCE</scope>
    <source>
        <strain evidence="2">VKM Ac-1321</strain>
    </source>
</reference>
<dbReference type="EMBL" id="BSFP01000063">
    <property type="protein sequence ID" value="GLL05787.1"/>
    <property type="molecule type" value="Genomic_DNA"/>
</dbReference>
<protein>
    <recommendedName>
        <fullName evidence="1">ABM domain-containing protein</fullName>
    </recommendedName>
</protein>
<evidence type="ECO:0000313" key="2">
    <source>
        <dbReference type="EMBL" id="GLL05787.1"/>
    </source>
</evidence>
<dbReference type="SUPFAM" id="SSF54909">
    <property type="entry name" value="Dimeric alpha+beta barrel"/>
    <property type="match status" value="1"/>
</dbReference>
<dbReference type="AlphaFoldDB" id="A0A9W6NR36"/>
<organism evidence="2 3">
    <name type="scientific">Dactylosporangium matsuzakiense</name>
    <dbReference type="NCBI Taxonomy" id="53360"/>
    <lineage>
        <taxon>Bacteria</taxon>
        <taxon>Bacillati</taxon>
        <taxon>Actinomycetota</taxon>
        <taxon>Actinomycetes</taxon>
        <taxon>Micromonosporales</taxon>
        <taxon>Micromonosporaceae</taxon>
        <taxon>Dactylosporangium</taxon>
    </lineage>
</organism>
<sequence length="111" mass="11976">MLGSMLVMTRFVVPEGDDGFAERAHAALAALAACKGYLRGRLGRAYDDPEHWSIVTEWESVGAYRRALGNFDVKMYATPLLAQALDEPSAFEVLAEAAPGGELKVTSSDRA</sequence>
<evidence type="ECO:0000259" key="1">
    <source>
        <dbReference type="Pfam" id="PF03992"/>
    </source>
</evidence>
<dbReference type="InterPro" id="IPR011008">
    <property type="entry name" value="Dimeric_a/b-barrel"/>
</dbReference>
<comment type="caution">
    <text evidence="2">The sequence shown here is derived from an EMBL/GenBank/DDBJ whole genome shotgun (WGS) entry which is preliminary data.</text>
</comment>
<proteinExistence type="predicted"/>
<accession>A0A9W6NR36</accession>
<evidence type="ECO:0000313" key="3">
    <source>
        <dbReference type="Proteomes" id="UP001143480"/>
    </source>
</evidence>
<gene>
    <name evidence="2" type="ORF">GCM10017581_075340</name>
</gene>
<dbReference type="Proteomes" id="UP001143480">
    <property type="component" value="Unassembled WGS sequence"/>
</dbReference>
<name>A0A9W6NR36_9ACTN</name>
<dbReference type="InterPro" id="IPR007138">
    <property type="entry name" value="ABM_dom"/>
</dbReference>
<keyword evidence="3" id="KW-1185">Reference proteome</keyword>
<dbReference type="Gene3D" id="3.30.70.100">
    <property type="match status" value="1"/>
</dbReference>
<reference evidence="2" key="2">
    <citation type="submission" date="2023-01" db="EMBL/GenBank/DDBJ databases">
        <authorList>
            <person name="Sun Q."/>
            <person name="Evtushenko L."/>
        </authorList>
    </citation>
    <scope>NUCLEOTIDE SEQUENCE</scope>
    <source>
        <strain evidence="2">VKM Ac-1321</strain>
    </source>
</reference>
<feature type="domain" description="ABM" evidence="1">
    <location>
        <begin position="7"/>
        <end position="69"/>
    </location>
</feature>